<feature type="binding site" evidence="9">
    <location>
        <position position="144"/>
    </location>
    <ligand>
        <name>substrate</name>
    </ligand>
</feature>
<dbReference type="NCBIfam" id="TIGR00221">
    <property type="entry name" value="nagA"/>
    <property type="match status" value="1"/>
</dbReference>
<organism evidence="12 13">
    <name type="scientific">Alectoria fallacina</name>
    <dbReference type="NCBI Taxonomy" id="1903189"/>
    <lineage>
        <taxon>Eukaryota</taxon>
        <taxon>Fungi</taxon>
        <taxon>Dikarya</taxon>
        <taxon>Ascomycota</taxon>
        <taxon>Pezizomycotina</taxon>
        <taxon>Lecanoromycetes</taxon>
        <taxon>OSLEUM clade</taxon>
        <taxon>Lecanoromycetidae</taxon>
        <taxon>Lecanorales</taxon>
        <taxon>Lecanorineae</taxon>
        <taxon>Parmeliaceae</taxon>
        <taxon>Alectoria</taxon>
    </lineage>
</organism>
<evidence type="ECO:0000259" key="11">
    <source>
        <dbReference type="Pfam" id="PF01979"/>
    </source>
</evidence>
<evidence type="ECO:0000256" key="6">
    <source>
        <dbReference type="ARBA" id="ARBA00047647"/>
    </source>
</evidence>
<gene>
    <name evidence="12" type="ORF">ALECFALPRED_008802</name>
</gene>
<keyword evidence="10" id="KW-0479">Metal-binding</keyword>
<evidence type="ECO:0000256" key="10">
    <source>
        <dbReference type="PIRSR" id="PIRSR038994-3"/>
    </source>
</evidence>
<evidence type="ECO:0000256" key="1">
    <source>
        <dbReference type="ARBA" id="ARBA00010716"/>
    </source>
</evidence>
<evidence type="ECO:0000256" key="9">
    <source>
        <dbReference type="PIRSR" id="PIRSR038994-2"/>
    </source>
</evidence>
<keyword evidence="4 7" id="KW-0378">Hydrolase</keyword>
<dbReference type="SUPFAM" id="SSF51338">
    <property type="entry name" value="Composite domain of metallo-dependent hydrolases"/>
    <property type="match status" value="1"/>
</dbReference>
<feature type="binding site" evidence="9">
    <location>
        <position position="257"/>
    </location>
    <ligand>
        <name>substrate</name>
    </ligand>
</feature>
<evidence type="ECO:0000256" key="7">
    <source>
        <dbReference type="PIRNR" id="PIRNR038994"/>
    </source>
</evidence>
<evidence type="ECO:0000256" key="8">
    <source>
        <dbReference type="PIRSR" id="PIRSR038994-1"/>
    </source>
</evidence>
<dbReference type="Gene3D" id="3.20.20.140">
    <property type="entry name" value="Metal-dependent hydrolases"/>
    <property type="match status" value="1"/>
</dbReference>
<feature type="binding site" evidence="10">
    <location>
        <position position="201"/>
    </location>
    <ligand>
        <name>Zn(2+)</name>
        <dbReference type="ChEBI" id="CHEBI:29105"/>
    </ligand>
</feature>
<evidence type="ECO:0000256" key="5">
    <source>
        <dbReference type="ARBA" id="ARBA00023277"/>
    </source>
</evidence>
<comment type="cofactor">
    <cofactor evidence="10">
        <name>a divalent metal cation</name>
        <dbReference type="ChEBI" id="CHEBI:60240"/>
    </cofactor>
    <text evidence="10">Binds 1 divalent metal cation per subunit.</text>
</comment>
<dbReference type="InterPro" id="IPR032466">
    <property type="entry name" value="Metal_Hydrolase"/>
</dbReference>
<dbReference type="Pfam" id="PF01979">
    <property type="entry name" value="Amidohydro_1"/>
    <property type="match status" value="1"/>
</dbReference>
<dbReference type="AlphaFoldDB" id="A0A8H3J566"/>
<dbReference type="PIRSF" id="PIRSF038994">
    <property type="entry name" value="NagA"/>
    <property type="match status" value="1"/>
</dbReference>
<sequence>MVRIRAFINARICAHGRETLHDFYVDLDTGYIVKEEPSEKSSSVIDMHNRLIAPAFQELQINGCLGVHFTTFMDPRSYLSHLENVSRHLVTQGVSAFYVTLPTVSRDVYKKILPHLKPRAFDNGADLLGAHCEGPWLNPLKKGAHDASLMRSPAESSVGAIYGDEEALSAVKMVTLAPELHPSQDLVQDLVQRGVIVSLGHSAADYDTGTRALGSGAKMITHAFNAMNPFSHRSPGIAGLISSSEAPYFSIIADGIHLHPATATLAFRANPSNCILVSDAIEMAGLPDGLYAGHAQIPHAQRKVGKKVTIEGTDTLVGSCSTVAECVRNLKAWSGCSLAEAVRCASQNVTSLMKDQERGLIEEGRKADFVVLSERGYVQETWMMGMKLFEKTDS</sequence>
<dbReference type="PANTHER" id="PTHR11113:SF4">
    <property type="entry name" value="N-ACETYLGLUCOSAMINE-6-PHOSPHATE DEACETYLASE"/>
    <property type="match status" value="1"/>
</dbReference>
<proteinExistence type="inferred from homology"/>
<reference evidence="12" key="1">
    <citation type="submission" date="2021-03" db="EMBL/GenBank/DDBJ databases">
        <authorList>
            <person name="Tagirdzhanova G."/>
        </authorList>
    </citation>
    <scope>NUCLEOTIDE SEQUENCE</scope>
</reference>
<dbReference type="InterPro" id="IPR006680">
    <property type="entry name" value="Amidohydro-rel"/>
</dbReference>
<dbReference type="Gene3D" id="2.30.40.10">
    <property type="entry name" value="Urease, subunit C, domain 1"/>
    <property type="match status" value="1"/>
</dbReference>
<feature type="domain" description="Amidohydrolase-related" evidence="11">
    <location>
        <begin position="128"/>
        <end position="374"/>
    </location>
</feature>
<name>A0A8H3J566_9LECA</name>
<keyword evidence="5 7" id="KW-0119">Carbohydrate metabolism</keyword>
<dbReference type="InterPro" id="IPR003764">
    <property type="entry name" value="GlcNAc_6-P_deAcase"/>
</dbReference>
<comment type="catalytic activity">
    <reaction evidence="6 7">
        <text>N-acetyl-D-glucosamine 6-phosphate + H2O = D-glucosamine 6-phosphate + acetate</text>
        <dbReference type="Rhea" id="RHEA:22936"/>
        <dbReference type="ChEBI" id="CHEBI:15377"/>
        <dbReference type="ChEBI" id="CHEBI:30089"/>
        <dbReference type="ChEBI" id="CHEBI:57513"/>
        <dbReference type="ChEBI" id="CHEBI:58725"/>
        <dbReference type="EC" id="3.5.1.25"/>
    </reaction>
</comment>
<comment type="similarity">
    <text evidence="1 7">Belongs to the metallo-dependent hydrolases superfamily. NagA family.</text>
</comment>
<dbReference type="OrthoDB" id="10264777at2759"/>
<dbReference type="GO" id="GO:0046872">
    <property type="term" value="F:metal ion binding"/>
    <property type="evidence" value="ECO:0007669"/>
    <property type="project" value="UniProtKB-KW"/>
</dbReference>
<feature type="binding site" evidence="10">
    <location>
        <position position="222"/>
    </location>
    <ligand>
        <name>Zn(2+)</name>
        <dbReference type="ChEBI" id="CHEBI:29105"/>
    </ligand>
</feature>
<evidence type="ECO:0000313" key="13">
    <source>
        <dbReference type="Proteomes" id="UP000664203"/>
    </source>
</evidence>
<feature type="active site" description="Proton donor/acceptor" evidence="8">
    <location>
        <position position="279"/>
    </location>
</feature>
<protein>
    <recommendedName>
        <fullName evidence="3 7">N-acetylglucosamine-6-phosphate deacetylase</fullName>
        <ecNumber evidence="2 7">3.5.1.25</ecNumber>
    </recommendedName>
</protein>
<dbReference type="GO" id="GO:0006046">
    <property type="term" value="P:N-acetylglucosamine catabolic process"/>
    <property type="evidence" value="ECO:0007669"/>
    <property type="project" value="TreeGrafter"/>
</dbReference>
<dbReference type="PANTHER" id="PTHR11113">
    <property type="entry name" value="N-ACETYLGLUCOSAMINE-6-PHOSPHATE DEACETYLASE"/>
    <property type="match status" value="1"/>
</dbReference>
<feature type="binding site" evidence="9">
    <location>
        <begin position="225"/>
        <end position="226"/>
    </location>
    <ligand>
        <name>substrate</name>
    </ligand>
</feature>
<evidence type="ECO:0000313" key="12">
    <source>
        <dbReference type="EMBL" id="CAF9940718.1"/>
    </source>
</evidence>
<accession>A0A8H3J566</accession>
<dbReference type="SUPFAM" id="SSF51556">
    <property type="entry name" value="Metallo-dependent hydrolases"/>
    <property type="match status" value="1"/>
</dbReference>
<feature type="binding site" evidence="9">
    <location>
        <position position="233"/>
    </location>
    <ligand>
        <name>substrate</name>
    </ligand>
</feature>
<evidence type="ECO:0000256" key="3">
    <source>
        <dbReference type="ARBA" id="ARBA00018029"/>
    </source>
</evidence>
<feature type="binding site" evidence="10">
    <location>
        <position position="133"/>
    </location>
    <ligand>
        <name>Zn(2+)</name>
        <dbReference type="ChEBI" id="CHEBI:29105"/>
    </ligand>
</feature>
<dbReference type="GO" id="GO:0008448">
    <property type="term" value="F:N-acetylglucosamine-6-phosphate deacetylase activity"/>
    <property type="evidence" value="ECO:0007669"/>
    <property type="project" value="UniProtKB-UniRule"/>
</dbReference>
<dbReference type="Proteomes" id="UP000664203">
    <property type="component" value="Unassembled WGS sequence"/>
</dbReference>
<keyword evidence="13" id="KW-1185">Reference proteome</keyword>
<dbReference type="EC" id="3.5.1.25" evidence="2 7"/>
<comment type="caution">
    <text evidence="12">The sequence shown here is derived from an EMBL/GenBank/DDBJ whole genome shotgun (WGS) entry which is preliminary data.</text>
</comment>
<dbReference type="EMBL" id="CAJPDR010000619">
    <property type="protein sequence ID" value="CAF9940718.1"/>
    <property type="molecule type" value="Genomic_DNA"/>
</dbReference>
<evidence type="ECO:0000256" key="4">
    <source>
        <dbReference type="ARBA" id="ARBA00022801"/>
    </source>
</evidence>
<feature type="binding site" evidence="9">
    <location>
        <begin position="316"/>
        <end position="318"/>
    </location>
    <ligand>
        <name>substrate</name>
    </ligand>
</feature>
<dbReference type="InterPro" id="IPR011059">
    <property type="entry name" value="Metal-dep_hydrolase_composite"/>
</dbReference>
<evidence type="ECO:0000256" key="2">
    <source>
        <dbReference type="ARBA" id="ARBA00011899"/>
    </source>
</evidence>